<dbReference type="Proteomes" id="UP001209570">
    <property type="component" value="Unassembled WGS sequence"/>
</dbReference>
<name>A0AAD5QBB2_PYTIN</name>
<protein>
    <recommendedName>
        <fullName evidence="4">Sfi1 spindle body domain-containing protein</fullName>
    </recommendedName>
</protein>
<gene>
    <name evidence="2" type="ORF">P43SY_006528</name>
</gene>
<accession>A0AAD5QBB2</accession>
<dbReference type="EMBL" id="JAKCXM010000113">
    <property type="protein sequence ID" value="KAJ0402013.1"/>
    <property type="molecule type" value="Genomic_DNA"/>
</dbReference>
<comment type="caution">
    <text evidence="2">The sequence shown here is derived from an EMBL/GenBank/DDBJ whole genome shotgun (WGS) entry which is preliminary data.</text>
</comment>
<feature type="region of interest" description="Disordered" evidence="1">
    <location>
        <begin position="1323"/>
        <end position="1346"/>
    </location>
</feature>
<feature type="compositionally biased region" description="Polar residues" evidence="1">
    <location>
        <begin position="1546"/>
        <end position="1556"/>
    </location>
</feature>
<evidence type="ECO:0008006" key="4">
    <source>
        <dbReference type="Google" id="ProtNLM"/>
    </source>
</evidence>
<evidence type="ECO:0000256" key="1">
    <source>
        <dbReference type="SAM" id="MobiDB-lite"/>
    </source>
</evidence>
<evidence type="ECO:0000313" key="3">
    <source>
        <dbReference type="Proteomes" id="UP001209570"/>
    </source>
</evidence>
<feature type="region of interest" description="Disordered" evidence="1">
    <location>
        <begin position="1510"/>
        <end position="1566"/>
    </location>
</feature>
<organism evidence="2 3">
    <name type="scientific">Pythium insidiosum</name>
    <name type="common">Pythiosis disease agent</name>
    <dbReference type="NCBI Taxonomy" id="114742"/>
    <lineage>
        <taxon>Eukaryota</taxon>
        <taxon>Sar</taxon>
        <taxon>Stramenopiles</taxon>
        <taxon>Oomycota</taxon>
        <taxon>Peronosporomycetes</taxon>
        <taxon>Pythiales</taxon>
        <taxon>Pythiaceae</taxon>
        <taxon>Pythium</taxon>
    </lineage>
</organism>
<feature type="compositionally biased region" description="Low complexity" evidence="1">
    <location>
        <begin position="1337"/>
        <end position="1346"/>
    </location>
</feature>
<sequence>MRRAVRRLQSTARQRARLRALHGVVSLAGLRGRVARGWAAWRSYVAATREQRHRDAQVANAMAAFRLARRVSRWHDAARLRRLLRSTWLRAESVARSTTLQQRFKAWQRFVHGCRLRRALQAKAAVFQASVCESLRRAWAAWASFQAASARARELEDKAASWFVSRRQRRVLQLWRDTTTRQRVTRHAVSRWRARVCHDCLRAWQTIATHRRLGRALRKARDDRSKAQVLRGWRQATQALRAAQSAIRARFLQLWRLDAQRLSLERWKSAAARCRRLRVSILRRLASLTFKSFTRWRLWQQRRQRERLACQRVQRLNATRELERFWRCWRARHDVALRLSALCERWLQRSACQTLAAVLSTWRRRASAWRRVRLALSYHRTSAMAFVLRRWRRFQRLQRQRRERVERVERLHQAFVVRWLQERLRQRVRLLQHCAALVGRHDRQWQRQRWRQWRRFTETQRLRRHAIEAFARRLQASPRRDGLRRSVGRWRCLPLARALDHWRQQARDRRWSRVMTGVVLERWQLSHSRRSFEHWRRWSRRRRQLRVARACAASQWLRRCWRRWLAFRLLAQRRRRQLERAVGRWRLSALASRWARWRLVALSRRRRRLQLAALQSTQRTTRSRYVLRAWRSFAARARTRRAQLAVSVVLSQQRALQRCWRAWQSHALAVRARRRALQQQTERLQVLELCSAFRAWRCVATRQRTARTAVTSILQRSTTEMTRRFLQRWAAVARARRAARAIADAFRWAHAAQHAVALLRAHAAGAVALRAARERARAFAELLSTQQQRASFGRWRRFTRQRQRQRAADERYRWRRLLPACWRAWRAFVARKRTRSDAMKAALLTWTQLAARRAWSAWEHHHVLCRRRSEQQRLATQQHETRLQRQSFGAWRRYAEDAGRLRGVARRLVLRWQQRTVARTLDAWRRWSLERRTCRTTGTLLSAQHTQLQLATAWRRWRFARALGVCGARARCRRVWRVWAARCACRAAQRAVDATRALEMQLWRQRRVLGRWRTSVTARKQQGVLVALGAQLGREQRLRRSFERWLQFLVARLREKTVMRRVVAMLQSRRVVGCWRALRDHALGRRARRERAERARRHWARRLECRVLRDWRRLVVTRSRQRAQLSRYVLVLQHSVQHKSLLAWRAFSARRRELRVRTAAWLVKQSQLSMAGVFATWEATVAWRRRKRLADRHSDQRRTRGTWRRWQRAVLLGKIERMLGASSQRILERTVSAWRRVVQCHRAARELRSRQSDRERRDVVRRVLLAWRQWSHVQSRIKQLLACVAVGNHRRYRFLLWRQFTAQRQRVKRLVLGDLAFPTATSMAPEAEAQDENEVTRAPAPASVPAPRARLERHRRVLQRFLFDWTLAFSWQQWRHAFHARLFHRMRVSHRVLTAWRAVYRRRRLLARVETAFRQRSRQRTQSLVLGAWRGVVVAVKAIQRARRRERELWAIVQTEMARRERRVLQTHWRAWRGLIEERRHLEASLQSYRRARVLTKFWLLWAHDGVARGSTGHPTAPSSRGRATKTARDPTRRSPATAPALAAQYDSSVGKTHLSSALHKGDGGE</sequence>
<evidence type="ECO:0000313" key="2">
    <source>
        <dbReference type="EMBL" id="KAJ0402013.1"/>
    </source>
</evidence>
<reference evidence="2" key="1">
    <citation type="submission" date="2021-12" db="EMBL/GenBank/DDBJ databases">
        <title>Prjna785345.</title>
        <authorList>
            <person name="Rujirawat T."/>
            <person name="Krajaejun T."/>
        </authorList>
    </citation>
    <scope>NUCLEOTIDE SEQUENCE</scope>
    <source>
        <strain evidence="2">Pi057C3</strain>
    </source>
</reference>
<keyword evidence="3" id="KW-1185">Reference proteome</keyword>
<proteinExistence type="predicted"/>